<gene>
    <name evidence="8" type="ORF">MQE36_04140</name>
</gene>
<dbReference type="InterPro" id="IPR000620">
    <property type="entry name" value="EamA_dom"/>
</dbReference>
<feature type="transmembrane region" description="Helical" evidence="6">
    <location>
        <begin position="67"/>
        <end position="85"/>
    </location>
</feature>
<evidence type="ECO:0000256" key="5">
    <source>
        <dbReference type="ARBA" id="ARBA00023136"/>
    </source>
</evidence>
<evidence type="ECO:0000256" key="3">
    <source>
        <dbReference type="ARBA" id="ARBA00022692"/>
    </source>
</evidence>
<evidence type="ECO:0000256" key="1">
    <source>
        <dbReference type="ARBA" id="ARBA00004141"/>
    </source>
</evidence>
<evidence type="ECO:0000259" key="7">
    <source>
        <dbReference type="Pfam" id="PF00892"/>
    </source>
</evidence>
<organism evidence="8 9">
    <name type="scientific">Zhouia spongiae</name>
    <dbReference type="NCBI Taxonomy" id="2202721"/>
    <lineage>
        <taxon>Bacteria</taxon>
        <taxon>Pseudomonadati</taxon>
        <taxon>Bacteroidota</taxon>
        <taxon>Flavobacteriia</taxon>
        <taxon>Flavobacteriales</taxon>
        <taxon>Flavobacteriaceae</taxon>
        <taxon>Zhouia</taxon>
    </lineage>
</organism>
<keyword evidence="5 6" id="KW-0472">Membrane</keyword>
<dbReference type="Pfam" id="PF00892">
    <property type="entry name" value="EamA"/>
    <property type="match status" value="2"/>
</dbReference>
<dbReference type="PANTHER" id="PTHR32322">
    <property type="entry name" value="INNER MEMBRANE TRANSPORTER"/>
    <property type="match status" value="1"/>
</dbReference>
<feature type="transmembrane region" description="Helical" evidence="6">
    <location>
        <begin position="37"/>
        <end position="55"/>
    </location>
</feature>
<feature type="transmembrane region" description="Helical" evidence="6">
    <location>
        <begin position="269"/>
        <end position="286"/>
    </location>
</feature>
<evidence type="ECO:0000256" key="2">
    <source>
        <dbReference type="ARBA" id="ARBA00007362"/>
    </source>
</evidence>
<proteinExistence type="inferred from homology"/>
<evidence type="ECO:0000256" key="4">
    <source>
        <dbReference type="ARBA" id="ARBA00022989"/>
    </source>
</evidence>
<keyword evidence="4 6" id="KW-1133">Transmembrane helix</keyword>
<dbReference type="Proteomes" id="UP000829476">
    <property type="component" value="Chromosome"/>
</dbReference>
<keyword evidence="9" id="KW-1185">Reference proteome</keyword>
<reference evidence="8 9" key="1">
    <citation type="journal article" date="2018" name="Int. J. Syst. Evol. Microbiol.">
        <title>Zhouia spongiae sp. nov., isolated from a marine sponge.</title>
        <authorList>
            <person name="Zhuang L."/>
            <person name="Lin B."/>
            <person name="Qin F."/>
            <person name="Luo L."/>
        </authorList>
    </citation>
    <scope>NUCLEOTIDE SEQUENCE [LARGE SCALE GENOMIC DNA]</scope>
    <source>
        <strain evidence="8 9">HN-Y44</strain>
    </source>
</reference>
<feature type="domain" description="EamA" evidence="7">
    <location>
        <begin position="9"/>
        <end position="137"/>
    </location>
</feature>
<feature type="transmembrane region" description="Helical" evidence="6">
    <location>
        <begin position="7"/>
        <end position="25"/>
    </location>
</feature>
<protein>
    <submittedName>
        <fullName evidence="8">EamA family transporter</fullName>
    </submittedName>
</protein>
<dbReference type="SUPFAM" id="SSF103481">
    <property type="entry name" value="Multidrug resistance efflux transporter EmrE"/>
    <property type="match status" value="2"/>
</dbReference>
<feature type="domain" description="EamA" evidence="7">
    <location>
        <begin position="151"/>
        <end position="286"/>
    </location>
</feature>
<feature type="transmembrane region" description="Helical" evidence="6">
    <location>
        <begin position="123"/>
        <end position="143"/>
    </location>
</feature>
<comment type="subcellular location">
    <subcellularLocation>
        <location evidence="1">Membrane</location>
        <topology evidence="1">Multi-pass membrane protein</topology>
    </subcellularLocation>
</comment>
<comment type="similarity">
    <text evidence="2">Belongs to the EamA transporter family.</text>
</comment>
<evidence type="ECO:0000313" key="8">
    <source>
        <dbReference type="EMBL" id="UNY99539.1"/>
    </source>
</evidence>
<feature type="transmembrane region" description="Helical" evidence="6">
    <location>
        <begin position="176"/>
        <end position="199"/>
    </location>
</feature>
<feature type="transmembrane region" description="Helical" evidence="6">
    <location>
        <begin position="149"/>
        <end position="169"/>
    </location>
</feature>
<dbReference type="RefSeq" id="WP_242937912.1">
    <property type="nucleotide sequence ID" value="NZ_CP094326.1"/>
</dbReference>
<evidence type="ECO:0000313" key="9">
    <source>
        <dbReference type="Proteomes" id="UP000829476"/>
    </source>
</evidence>
<feature type="transmembrane region" description="Helical" evidence="6">
    <location>
        <begin position="244"/>
        <end position="263"/>
    </location>
</feature>
<name>A0ABY3YNX8_9FLAO</name>
<keyword evidence="3 6" id="KW-0812">Transmembrane</keyword>
<dbReference type="PANTHER" id="PTHR32322:SF2">
    <property type="entry name" value="EAMA DOMAIN-CONTAINING PROTEIN"/>
    <property type="match status" value="1"/>
</dbReference>
<dbReference type="InterPro" id="IPR037185">
    <property type="entry name" value="EmrE-like"/>
</dbReference>
<evidence type="ECO:0000256" key="6">
    <source>
        <dbReference type="SAM" id="Phobius"/>
    </source>
</evidence>
<feature type="transmembrane region" description="Helical" evidence="6">
    <location>
        <begin position="211"/>
        <end position="232"/>
    </location>
</feature>
<sequence>MSEQGKKWLYLSVLTLIWGSSFILIKKSLVGLSPYQVGALRIVFTAFFLFSVGFKKMGEIKKRHWKWIAISGFLSSFFPPFFFALAQTEVDSGVASVLNSLTPLNTLLAGTVFFGITTTKKQAYGVFIGFIGTLILILKGAEFNPDQNYWYSILIIMSTLGYALNVNILKKYLTDISALAVTTGNFAFIVLPALVILWGTGFFETVMSSEAMQLSVLYVTVLSLFGTAFAKVLFNKLIQIASPVFASSVTYTMPLLAIVWGLLDGESFSLLQLLGGLVILTGVYLANNRKKE</sequence>
<feature type="transmembrane region" description="Helical" evidence="6">
    <location>
        <begin position="97"/>
        <end position="116"/>
    </location>
</feature>
<accession>A0ABY3YNX8</accession>
<dbReference type="InterPro" id="IPR050638">
    <property type="entry name" value="AA-Vitamin_Transporters"/>
</dbReference>
<dbReference type="EMBL" id="CP094326">
    <property type="protein sequence ID" value="UNY99539.1"/>
    <property type="molecule type" value="Genomic_DNA"/>
</dbReference>